<comment type="similarity">
    <text evidence="2">Belongs to the acyltransferase 3 family.</text>
</comment>
<feature type="transmembrane region" description="Helical" evidence="7">
    <location>
        <begin position="120"/>
        <end position="138"/>
    </location>
</feature>
<feature type="transmembrane region" description="Helical" evidence="7">
    <location>
        <begin position="40"/>
        <end position="56"/>
    </location>
</feature>
<dbReference type="GO" id="GO:0005886">
    <property type="term" value="C:plasma membrane"/>
    <property type="evidence" value="ECO:0007669"/>
    <property type="project" value="UniProtKB-SubCell"/>
</dbReference>
<evidence type="ECO:0000256" key="4">
    <source>
        <dbReference type="ARBA" id="ARBA00022692"/>
    </source>
</evidence>
<feature type="transmembrane region" description="Helical" evidence="7">
    <location>
        <begin position="12"/>
        <end position="28"/>
    </location>
</feature>
<comment type="subcellular location">
    <subcellularLocation>
        <location evidence="1">Cell membrane</location>
        <topology evidence="1">Multi-pass membrane protein</topology>
    </subcellularLocation>
</comment>
<dbReference type="InterPro" id="IPR002656">
    <property type="entry name" value="Acyl_transf_3_dom"/>
</dbReference>
<evidence type="ECO:0000256" key="1">
    <source>
        <dbReference type="ARBA" id="ARBA00004651"/>
    </source>
</evidence>
<dbReference type="PANTHER" id="PTHR40074:SF2">
    <property type="entry name" value="O-ACETYLTRANSFERASE WECH"/>
    <property type="match status" value="1"/>
</dbReference>
<dbReference type="GO" id="GO:0016413">
    <property type="term" value="F:O-acetyltransferase activity"/>
    <property type="evidence" value="ECO:0007669"/>
    <property type="project" value="TreeGrafter"/>
</dbReference>
<feature type="transmembrane region" description="Helical" evidence="7">
    <location>
        <begin position="167"/>
        <end position="186"/>
    </location>
</feature>
<evidence type="ECO:0000256" key="7">
    <source>
        <dbReference type="SAM" id="Phobius"/>
    </source>
</evidence>
<accession>A0A0G0BQ87</accession>
<dbReference type="GO" id="GO:0009246">
    <property type="term" value="P:enterobacterial common antigen biosynthetic process"/>
    <property type="evidence" value="ECO:0007669"/>
    <property type="project" value="TreeGrafter"/>
</dbReference>
<organism evidence="9 10">
    <name type="scientific">Candidatus Roizmanbacteria bacterium GW2011_GWC2_35_12</name>
    <dbReference type="NCBI Taxonomy" id="1618485"/>
    <lineage>
        <taxon>Bacteria</taxon>
        <taxon>Candidatus Roizmaniibacteriota</taxon>
    </lineage>
</organism>
<evidence type="ECO:0000256" key="5">
    <source>
        <dbReference type="ARBA" id="ARBA00022989"/>
    </source>
</evidence>
<comment type="caution">
    <text evidence="9">The sequence shown here is derived from an EMBL/GenBank/DDBJ whole genome shotgun (WGS) entry which is preliminary data.</text>
</comment>
<evidence type="ECO:0000259" key="8">
    <source>
        <dbReference type="Pfam" id="PF01757"/>
    </source>
</evidence>
<feature type="transmembrane region" description="Helical" evidence="7">
    <location>
        <begin position="292"/>
        <end position="311"/>
    </location>
</feature>
<dbReference type="EMBL" id="LBPX01000043">
    <property type="protein sequence ID" value="KKP65816.1"/>
    <property type="molecule type" value="Genomic_DNA"/>
</dbReference>
<feature type="transmembrane region" description="Helical" evidence="7">
    <location>
        <begin position="77"/>
        <end position="97"/>
    </location>
</feature>
<name>A0A0G0BQ87_9BACT</name>
<keyword evidence="4 7" id="KW-0812">Transmembrane</keyword>
<reference evidence="9 10" key="1">
    <citation type="journal article" date="2015" name="Nature">
        <title>rRNA introns, odd ribosomes, and small enigmatic genomes across a large radiation of phyla.</title>
        <authorList>
            <person name="Brown C.T."/>
            <person name="Hug L.A."/>
            <person name="Thomas B.C."/>
            <person name="Sharon I."/>
            <person name="Castelle C.J."/>
            <person name="Singh A."/>
            <person name="Wilkins M.J."/>
            <person name="Williams K.H."/>
            <person name="Banfield J.F."/>
        </authorList>
    </citation>
    <scope>NUCLEOTIDE SEQUENCE [LARGE SCALE GENOMIC DNA]</scope>
</reference>
<evidence type="ECO:0000313" key="9">
    <source>
        <dbReference type="EMBL" id="KKP65816.1"/>
    </source>
</evidence>
<keyword evidence="6 7" id="KW-0472">Membrane</keyword>
<feature type="transmembrane region" description="Helical" evidence="7">
    <location>
        <begin position="261"/>
        <end position="286"/>
    </location>
</feature>
<gene>
    <name evidence="9" type="ORF">UR63_C0043G0011</name>
</gene>
<dbReference type="Proteomes" id="UP000034127">
    <property type="component" value="Unassembled WGS sequence"/>
</dbReference>
<evidence type="ECO:0000256" key="3">
    <source>
        <dbReference type="ARBA" id="ARBA00022475"/>
    </source>
</evidence>
<evidence type="ECO:0000313" key="10">
    <source>
        <dbReference type="Proteomes" id="UP000034127"/>
    </source>
</evidence>
<feature type="domain" description="Acyltransferase 3" evidence="8">
    <location>
        <begin position="7"/>
        <end position="307"/>
    </location>
</feature>
<feature type="transmembrane region" description="Helical" evidence="7">
    <location>
        <begin position="143"/>
        <end position="161"/>
    </location>
</feature>
<keyword evidence="3" id="KW-1003">Cell membrane</keyword>
<feature type="transmembrane region" description="Helical" evidence="7">
    <location>
        <begin position="232"/>
        <end position="249"/>
    </location>
</feature>
<dbReference type="AlphaFoldDB" id="A0A0G0BQ87"/>
<proteinExistence type="inferred from homology"/>
<evidence type="ECO:0000256" key="2">
    <source>
        <dbReference type="ARBA" id="ARBA00007400"/>
    </source>
</evidence>
<sequence length="319" mass="38159">MKRDSTIDNLRGLAMLAMIIVHATSYFLKDSLTLAIWDNLQWAVPVFLFCSFYLYYKNTKSFDRKTVAPYLEKRFGRLLIPYYQFLLVYFPLAYLFIPSKLSMNTVWANIFLYGGLDLNWLPLLFIYLIIIMPLMFIFKNNKLVMVSLFLISLFSSIYFIFSTPFHYRLIMWLPWILMIFFTLFVIKNEDNWRRLFLLAGISFLVFIILRFIEIKIGHNLTHYGNKYPPTLYHQSFGFFSTIILLWLSKKNIFNFLGFEKLLHFLSVNSYSLFLIHNLVIITLVWLKIKFNNWIIFFVAIYFFTTIIQIGLNKIKTQIT</sequence>
<keyword evidence="5 7" id="KW-1133">Transmembrane helix</keyword>
<feature type="transmembrane region" description="Helical" evidence="7">
    <location>
        <begin position="195"/>
        <end position="212"/>
    </location>
</feature>
<protein>
    <recommendedName>
        <fullName evidence="8">Acyltransferase 3 domain-containing protein</fullName>
    </recommendedName>
</protein>
<dbReference type="Pfam" id="PF01757">
    <property type="entry name" value="Acyl_transf_3"/>
    <property type="match status" value="1"/>
</dbReference>
<dbReference type="PANTHER" id="PTHR40074">
    <property type="entry name" value="O-ACETYLTRANSFERASE WECH"/>
    <property type="match status" value="1"/>
</dbReference>
<evidence type="ECO:0000256" key="6">
    <source>
        <dbReference type="ARBA" id="ARBA00023136"/>
    </source>
</evidence>